<feature type="binding site" evidence="1">
    <location>
        <position position="218"/>
    </location>
    <ligand>
        <name>Mg(2+)</name>
        <dbReference type="ChEBI" id="CHEBI:18420"/>
        <label>1</label>
        <note>catalytic</note>
    </ligand>
</feature>
<dbReference type="EMBL" id="QUAB01000018">
    <property type="protein sequence ID" value="REJ07236.1"/>
    <property type="molecule type" value="Genomic_DNA"/>
</dbReference>
<dbReference type="InterPro" id="IPR000760">
    <property type="entry name" value="Inositol_monophosphatase-like"/>
</dbReference>
<comment type="cofactor">
    <cofactor evidence="1">
        <name>Mg(2+)</name>
        <dbReference type="ChEBI" id="CHEBI:18420"/>
    </cofactor>
</comment>
<comment type="caution">
    <text evidence="2">The sequence shown here is derived from an EMBL/GenBank/DDBJ whole genome shotgun (WGS) entry which is preliminary data.</text>
</comment>
<dbReference type="Gene3D" id="3.30.540.10">
    <property type="entry name" value="Fructose-1,6-Bisphosphatase, subunit A, domain 1"/>
    <property type="match status" value="1"/>
</dbReference>
<dbReference type="PRINTS" id="PR00377">
    <property type="entry name" value="IMPHPHTASES"/>
</dbReference>
<evidence type="ECO:0000256" key="1">
    <source>
        <dbReference type="PIRSR" id="PIRSR600760-2"/>
    </source>
</evidence>
<dbReference type="AlphaFoldDB" id="A0A371NW85"/>
<reference evidence="2 3" key="1">
    <citation type="submission" date="2018-08" db="EMBL/GenBank/DDBJ databases">
        <title>Isolation, diversity and antifungal activity of Actinobacteria from cow dung.</title>
        <authorList>
            <person name="Ling L."/>
        </authorList>
    </citation>
    <scope>NUCLEOTIDE SEQUENCE [LARGE SCALE GENOMIC DNA]</scope>
    <source>
        <strain evidence="2 3">NEAU-LLE</strain>
    </source>
</reference>
<keyword evidence="1" id="KW-0479">Metal-binding</keyword>
<name>A0A371NW85_9MICO</name>
<keyword evidence="3" id="KW-1185">Reference proteome</keyword>
<dbReference type="PANTHER" id="PTHR20854:SF4">
    <property type="entry name" value="INOSITOL-1-MONOPHOSPHATASE-RELATED"/>
    <property type="match status" value="1"/>
</dbReference>
<accession>A0A371NW85</accession>
<gene>
    <name evidence="2" type="ORF">DY023_04405</name>
</gene>
<feature type="binding site" evidence="1">
    <location>
        <position position="91"/>
    </location>
    <ligand>
        <name>Mg(2+)</name>
        <dbReference type="ChEBI" id="CHEBI:18420"/>
        <label>1</label>
        <note>catalytic</note>
    </ligand>
</feature>
<dbReference type="Gene3D" id="3.40.190.80">
    <property type="match status" value="1"/>
</dbReference>
<dbReference type="GO" id="GO:0007165">
    <property type="term" value="P:signal transduction"/>
    <property type="evidence" value="ECO:0007669"/>
    <property type="project" value="TreeGrafter"/>
</dbReference>
<dbReference type="GO" id="GO:0006020">
    <property type="term" value="P:inositol metabolic process"/>
    <property type="evidence" value="ECO:0007669"/>
    <property type="project" value="TreeGrafter"/>
</dbReference>
<dbReference type="OrthoDB" id="9772456at2"/>
<dbReference type="RefSeq" id="WP_116241131.1">
    <property type="nucleotide sequence ID" value="NZ_QUAB01000018.1"/>
</dbReference>
<protein>
    <submittedName>
        <fullName evidence="2">Inositol monophosphatase</fullName>
    </submittedName>
</protein>
<sequence length="293" mass="30696">MTDELRDESRHLRRVAEGAALSVRDQLRAAFRGAMTVDHKKDARDVVTVHDKNAEKTISAYIFEHEPDSQILGEEGGAVGEGRVSWFVDPIDGTSNFIDGIAFWCVSVAAAIDGRVVGAAILDPMADDMFSADLSGAWLNGEPLRSVGHPTEAEATLITGYPNARDLAAHGGTALTDFAELVLAFRAVRRPGSAALTLSHVAAGWSDAACGFNVNPWDISAAELIVTQAGGTYIPLAVGQSERPARSYEHRGYIAIAGGGSYPTLMAVARDIAARGAARPAVAASAPASATQG</sequence>
<dbReference type="PANTHER" id="PTHR20854">
    <property type="entry name" value="INOSITOL MONOPHOSPHATASE"/>
    <property type="match status" value="1"/>
</dbReference>
<dbReference type="Proteomes" id="UP000262172">
    <property type="component" value="Unassembled WGS sequence"/>
</dbReference>
<keyword evidence="1" id="KW-0460">Magnesium</keyword>
<feature type="binding site" evidence="1">
    <location>
        <position position="92"/>
    </location>
    <ligand>
        <name>Mg(2+)</name>
        <dbReference type="ChEBI" id="CHEBI:18420"/>
        <label>1</label>
        <note>catalytic</note>
    </ligand>
</feature>
<feature type="binding site" evidence="1">
    <location>
        <position position="74"/>
    </location>
    <ligand>
        <name>Mg(2+)</name>
        <dbReference type="ChEBI" id="CHEBI:18420"/>
        <label>1</label>
        <note>catalytic</note>
    </ligand>
</feature>
<feature type="binding site" evidence="1">
    <location>
        <position position="89"/>
    </location>
    <ligand>
        <name>Mg(2+)</name>
        <dbReference type="ChEBI" id="CHEBI:18420"/>
        <label>1</label>
        <note>catalytic</note>
    </ligand>
</feature>
<dbReference type="GO" id="GO:0008934">
    <property type="term" value="F:inositol monophosphate 1-phosphatase activity"/>
    <property type="evidence" value="ECO:0007669"/>
    <property type="project" value="TreeGrafter"/>
</dbReference>
<dbReference type="SUPFAM" id="SSF56655">
    <property type="entry name" value="Carbohydrate phosphatase"/>
    <property type="match status" value="1"/>
</dbReference>
<organism evidence="2 3">
    <name type="scientific">Microbacterium bovistercoris</name>
    <dbReference type="NCBI Taxonomy" id="2293570"/>
    <lineage>
        <taxon>Bacteria</taxon>
        <taxon>Bacillati</taxon>
        <taxon>Actinomycetota</taxon>
        <taxon>Actinomycetes</taxon>
        <taxon>Micrococcales</taxon>
        <taxon>Microbacteriaceae</taxon>
        <taxon>Microbacterium</taxon>
    </lineage>
</organism>
<evidence type="ECO:0000313" key="2">
    <source>
        <dbReference type="EMBL" id="REJ07236.1"/>
    </source>
</evidence>
<proteinExistence type="predicted"/>
<dbReference type="GO" id="GO:0046872">
    <property type="term" value="F:metal ion binding"/>
    <property type="evidence" value="ECO:0007669"/>
    <property type="project" value="UniProtKB-KW"/>
</dbReference>
<dbReference type="Pfam" id="PF00459">
    <property type="entry name" value="Inositol_P"/>
    <property type="match status" value="1"/>
</dbReference>
<evidence type="ECO:0000313" key="3">
    <source>
        <dbReference type="Proteomes" id="UP000262172"/>
    </source>
</evidence>